<feature type="region of interest" description="Disordered" evidence="1">
    <location>
        <begin position="181"/>
        <end position="209"/>
    </location>
</feature>
<reference evidence="2 3" key="1">
    <citation type="submission" date="2024-10" db="EMBL/GenBank/DDBJ databases">
        <title>The Natural Products Discovery Center: Release of the First 8490 Sequenced Strains for Exploring Actinobacteria Biosynthetic Diversity.</title>
        <authorList>
            <person name="Kalkreuter E."/>
            <person name="Kautsar S.A."/>
            <person name="Yang D."/>
            <person name="Bader C.D."/>
            <person name="Teijaro C.N."/>
            <person name="Fluegel L."/>
            <person name="Davis C.M."/>
            <person name="Simpson J.R."/>
            <person name="Lauterbach L."/>
            <person name="Steele A.D."/>
            <person name="Gui C."/>
            <person name="Meng S."/>
            <person name="Li G."/>
            <person name="Viehrig K."/>
            <person name="Ye F."/>
            <person name="Su P."/>
            <person name="Kiefer A.F."/>
            <person name="Nichols A."/>
            <person name="Cepeda A.J."/>
            <person name="Yan W."/>
            <person name="Fan B."/>
            <person name="Jiang Y."/>
            <person name="Adhikari A."/>
            <person name="Zheng C.-J."/>
            <person name="Schuster L."/>
            <person name="Cowan T.M."/>
            <person name="Smanski M.J."/>
            <person name="Chevrette M.G."/>
            <person name="De Carvalho L.P.S."/>
            <person name="Shen B."/>
        </authorList>
    </citation>
    <scope>NUCLEOTIDE SEQUENCE [LARGE SCALE GENOMIC DNA]</scope>
    <source>
        <strain evidence="2 3">NPDC013366</strain>
    </source>
</reference>
<dbReference type="RefSeq" id="WP_157855613.1">
    <property type="nucleotide sequence ID" value="NZ_JBEYZS010000087.1"/>
</dbReference>
<dbReference type="EMBL" id="JBICBM010000026">
    <property type="protein sequence ID" value="MFF9887093.1"/>
    <property type="molecule type" value="Genomic_DNA"/>
</dbReference>
<organism evidence="2 3">
    <name type="scientific">Streptomyces eurythermus</name>
    <dbReference type="NCBI Taxonomy" id="42237"/>
    <lineage>
        <taxon>Bacteria</taxon>
        <taxon>Bacillati</taxon>
        <taxon>Actinomycetota</taxon>
        <taxon>Actinomycetes</taxon>
        <taxon>Kitasatosporales</taxon>
        <taxon>Streptomycetaceae</taxon>
        <taxon>Streptomyces</taxon>
    </lineage>
</organism>
<gene>
    <name evidence="2" type="ORF">ACF1HC_36755</name>
</gene>
<name>A0ABW6Z999_9ACTN</name>
<evidence type="ECO:0008006" key="4">
    <source>
        <dbReference type="Google" id="ProtNLM"/>
    </source>
</evidence>
<keyword evidence="3" id="KW-1185">Reference proteome</keyword>
<evidence type="ECO:0000256" key="1">
    <source>
        <dbReference type="SAM" id="MobiDB-lite"/>
    </source>
</evidence>
<dbReference type="Proteomes" id="UP001603418">
    <property type="component" value="Unassembled WGS sequence"/>
</dbReference>
<evidence type="ECO:0000313" key="2">
    <source>
        <dbReference type="EMBL" id="MFF9887093.1"/>
    </source>
</evidence>
<accession>A0ABW6Z999</accession>
<proteinExistence type="predicted"/>
<comment type="caution">
    <text evidence="2">The sequence shown here is derived from an EMBL/GenBank/DDBJ whole genome shotgun (WGS) entry which is preliminary data.</text>
</comment>
<evidence type="ECO:0000313" key="3">
    <source>
        <dbReference type="Proteomes" id="UP001603418"/>
    </source>
</evidence>
<sequence length="443" mass="46543">MRVVGTSRRHHAGSDAARLRRIPGVLALAGVVLLAACSGPSPDDAHDSHGPSAPSLKSLGTAVKQTKVLHWSGSWRLYHRDEYGGLTDESSTVVTADLRAMGDGDVFGTLTADGVHTQVMLISGLALFVKDDRAKHRAVGDKNPRSPAGRWMKINRPNSFSDVLGLKLSWLSPSSLGSLLASSTADGTGEATGTSLPARSSVARRFPRPPGVPADAVPVTFAGDDGTGPGVYWVSSGAPLRLLGYSGLDVRYDSHAEPYERLPDSAAAKLSVRMENASAARTTYAALRTAVRSLPSTVPVSDILSEKAVSVSTSDAQCGPLCHTATVAVTLTNDMPQESVTALYEVRLTAREPFGRSLDEMDLGSCTVRLPTARPGATVRGACTVSGAELRKAVDEATDEHGFVHLWFATRASRLDSDITGPSHSEDVLKRVDSDAVAALGTG</sequence>
<protein>
    <recommendedName>
        <fullName evidence="4">Lipoprotein</fullName>
    </recommendedName>
</protein>